<sequence>MSADTADTACHSHKNHLFQQLECWHTSCLSAVTPPSQPIMIRDTSAQDQVLRAPARSTQWRRWLWPGLAAVAVLAGIGWAVTAWSAGSRSFDASRVRIATVSQGDLVRDIAADGRVIAANSPVLYAISAGTVTLSVVAGDVVKQGQELARIDSPELRSKLAQEQATLAGLEAESSRAALDATLARANASKLTDQAKVDRQAAARDLERYQRGYDSGAVPQVELAKAQDTLKKTDIDLQHAQRDAALKSQGADLDARNKRLLADRQRAVVAEVQRQVDALTLLSPFDGQVGQVQAVQHTQVAANAPILGVIDLSKFEVEIKVPESFARDLAIGMPAQLTSGSGEPFPGAMSAVSPEVVNGEVTARIRFTDKQPPGLRQSQRMSARVVMDTRRNVLKVERGPFVEQSGGSYAYVMDGNTAVRRPVRIGVSSLGDVQVLSGLQVGDRVVVSGADNFGDTPRVTVH</sequence>
<keyword evidence="4" id="KW-1133">Transmembrane helix</keyword>
<name>Q5H4X1_XANOR</name>
<dbReference type="Pfam" id="PF25967">
    <property type="entry name" value="RND-MFP_C"/>
    <property type="match status" value="1"/>
</dbReference>
<reference evidence="6 7" key="1">
    <citation type="journal article" date="2005" name="Nucleic Acids Res.">
        <title>The genome sequence of Xanthomonas oryzae pathovar oryzae KACC10331, the bacterial blight pathogen of rice.</title>
        <authorList>
            <person name="Lee B.M."/>
            <person name="Park Y.J."/>
            <person name="Park D.S."/>
            <person name="Kang H.W."/>
            <person name="Kim J.G."/>
            <person name="Song E.S."/>
            <person name="Park I.C."/>
            <person name="Yoon U.H."/>
            <person name="Hahn J.H."/>
            <person name="Koo B.S."/>
            <person name="Lee G.B."/>
            <person name="Kim H."/>
            <person name="Park H.S."/>
            <person name="Yoon K.O."/>
            <person name="Kim J.H."/>
            <person name="Jung C.H."/>
            <person name="Koh N.H."/>
            <person name="Seo J.S."/>
            <person name="Go S.J."/>
        </authorList>
    </citation>
    <scope>NUCLEOTIDE SEQUENCE [LARGE SCALE GENOMIC DNA]</scope>
    <source>
        <strain evidence="7">KACC10331 / KXO85</strain>
    </source>
</reference>
<accession>Q5H4X1</accession>
<gene>
    <name evidence="6" type="primary">ybjY</name>
    <name evidence="6" type="ordered locus">XOO0745</name>
</gene>
<keyword evidence="7" id="KW-1185">Reference proteome</keyword>
<evidence type="ECO:0000256" key="3">
    <source>
        <dbReference type="ARBA" id="ARBA00023054"/>
    </source>
</evidence>
<evidence type="ECO:0000256" key="2">
    <source>
        <dbReference type="ARBA" id="ARBA00009477"/>
    </source>
</evidence>
<keyword evidence="4" id="KW-0812">Transmembrane</keyword>
<dbReference type="InterPro" id="IPR050465">
    <property type="entry name" value="UPF0194_transport"/>
</dbReference>
<evidence type="ECO:0000313" key="6">
    <source>
        <dbReference type="EMBL" id="AAW73999.1"/>
    </source>
</evidence>
<dbReference type="InterPro" id="IPR006143">
    <property type="entry name" value="RND_pump_MFP"/>
</dbReference>
<dbReference type="Gene3D" id="1.10.287.470">
    <property type="entry name" value="Helix hairpin bin"/>
    <property type="match status" value="1"/>
</dbReference>
<dbReference type="Gene3D" id="2.40.30.170">
    <property type="match status" value="1"/>
</dbReference>
<evidence type="ECO:0000256" key="4">
    <source>
        <dbReference type="SAM" id="Phobius"/>
    </source>
</evidence>
<comment type="similarity">
    <text evidence="2">Belongs to the membrane fusion protein (MFP) (TC 8.A.1) family.</text>
</comment>
<dbReference type="AlphaFoldDB" id="Q5H4X1"/>
<dbReference type="GO" id="GO:0022857">
    <property type="term" value="F:transmembrane transporter activity"/>
    <property type="evidence" value="ECO:0007669"/>
    <property type="project" value="InterPro"/>
</dbReference>
<dbReference type="Proteomes" id="UP000006735">
    <property type="component" value="Chromosome"/>
</dbReference>
<dbReference type="HOGENOM" id="CLU_018816_16_0_6"/>
<dbReference type="Gene3D" id="2.40.420.20">
    <property type="match status" value="1"/>
</dbReference>
<feature type="domain" description="Multidrug resistance protein MdtA-like C-terminal permuted SH3" evidence="5">
    <location>
        <begin position="407"/>
        <end position="451"/>
    </location>
</feature>
<dbReference type="EMBL" id="AE013598">
    <property type="protein sequence ID" value="AAW73999.1"/>
    <property type="molecule type" value="Genomic_DNA"/>
</dbReference>
<dbReference type="PANTHER" id="PTHR32347:SF14">
    <property type="entry name" value="EFFLUX SYSTEM COMPONENT YKNX-RELATED"/>
    <property type="match status" value="1"/>
</dbReference>
<dbReference type="NCBIfam" id="TIGR01730">
    <property type="entry name" value="RND_mfp"/>
    <property type="match status" value="1"/>
</dbReference>
<keyword evidence="4" id="KW-0472">Membrane</keyword>
<dbReference type="STRING" id="291331.XOO0745"/>
<evidence type="ECO:0000313" key="7">
    <source>
        <dbReference type="Proteomes" id="UP000006735"/>
    </source>
</evidence>
<dbReference type="GO" id="GO:0030313">
    <property type="term" value="C:cell envelope"/>
    <property type="evidence" value="ECO:0007669"/>
    <property type="project" value="UniProtKB-SubCell"/>
</dbReference>
<dbReference type="GO" id="GO:0016020">
    <property type="term" value="C:membrane"/>
    <property type="evidence" value="ECO:0007669"/>
    <property type="project" value="InterPro"/>
</dbReference>
<dbReference type="InterPro" id="IPR058627">
    <property type="entry name" value="MdtA-like_C"/>
</dbReference>
<proteinExistence type="inferred from homology"/>
<evidence type="ECO:0000259" key="5">
    <source>
        <dbReference type="Pfam" id="PF25967"/>
    </source>
</evidence>
<feature type="transmembrane region" description="Helical" evidence="4">
    <location>
        <begin position="63"/>
        <end position="86"/>
    </location>
</feature>
<dbReference type="PANTHER" id="PTHR32347">
    <property type="entry name" value="EFFLUX SYSTEM COMPONENT YKNX-RELATED"/>
    <property type="match status" value="1"/>
</dbReference>
<organism evidence="6 7">
    <name type="scientific">Xanthomonas oryzae pv. oryzae (strain KACC10331 / KXO85)</name>
    <dbReference type="NCBI Taxonomy" id="291331"/>
    <lineage>
        <taxon>Bacteria</taxon>
        <taxon>Pseudomonadati</taxon>
        <taxon>Pseudomonadota</taxon>
        <taxon>Gammaproteobacteria</taxon>
        <taxon>Lysobacterales</taxon>
        <taxon>Lysobacteraceae</taxon>
        <taxon>Xanthomonas</taxon>
    </lineage>
</organism>
<keyword evidence="3" id="KW-0175">Coiled coil</keyword>
<dbReference type="KEGG" id="xoo:XOO0745"/>
<dbReference type="Gene3D" id="2.40.50.100">
    <property type="match status" value="1"/>
</dbReference>
<comment type="subcellular location">
    <subcellularLocation>
        <location evidence="1">Cell envelope</location>
    </subcellularLocation>
</comment>
<protein>
    <submittedName>
        <fullName evidence="6">ABC transporter permease</fullName>
    </submittedName>
</protein>
<evidence type="ECO:0000256" key="1">
    <source>
        <dbReference type="ARBA" id="ARBA00004196"/>
    </source>
</evidence>